<organism evidence="3 4">
    <name type="scientific">Niastella populi</name>
    <dbReference type="NCBI Taxonomy" id="550983"/>
    <lineage>
        <taxon>Bacteria</taxon>
        <taxon>Pseudomonadati</taxon>
        <taxon>Bacteroidota</taxon>
        <taxon>Chitinophagia</taxon>
        <taxon>Chitinophagales</taxon>
        <taxon>Chitinophagaceae</taxon>
        <taxon>Niastella</taxon>
    </lineage>
</organism>
<reference evidence="4" key="1">
    <citation type="submission" date="2016-04" db="EMBL/GenBank/DDBJ databases">
        <authorList>
            <person name="Chen L."/>
            <person name="Zhuang W."/>
            <person name="Wang G."/>
        </authorList>
    </citation>
    <scope>NUCLEOTIDE SEQUENCE [LARGE SCALE GENOMIC DNA]</scope>
    <source>
        <strain evidence="4">208</strain>
    </source>
</reference>
<sequence length="109" mass="12513">MKLGLLQKDVAQRIGTTEQTITNWEMTGHEPQIKYYPKIIEFLGFFPWEINASTLGGKIKKYRYMHGLTQSALARRLGIDHGTLIDCEGNKTKPRRRILEKLEPVLVTA</sequence>
<dbReference type="Pfam" id="PF01381">
    <property type="entry name" value="HTH_3"/>
    <property type="match status" value="2"/>
</dbReference>
<dbReference type="PANTHER" id="PTHR46558">
    <property type="entry name" value="TRACRIPTIONAL REGULATORY PROTEIN-RELATED-RELATED"/>
    <property type="match status" value="1"/>
</dbReference>
<comment type="caution">
    <text evidence="3">The sequence shown here is derived from an EMBL/GenBank/DDBJ whole genome shotgun (WGS) entry which is preliminary data.</text>
</comment>
<accession>A0A1V9FHT0</accession>
<evidence type="ECO:0000259" key="2">
    <source>
        <dbReference type="PROSITE" id="PS50943"/>
    </source>
</evidence>
<gene>
    <name evidence="3" type="ORF">A4R26_23330</name>
</gene>
<feature type="domain" description="HTH cro/C1-type" evidence="2">
    <location>
        <begin position="59"/>
        <end position="102"/>
    </location>
</feature>
<dbReference type="Gene3D" id="1.10.260.40">
    <property type="entry name" value="lambda repressor-like DNA-binding domains"/>
    <property type="match status" value="2"/>
</dbReference>
<dbReference type="Proteomes" id="UP000192276">
    <property type="component" value="Unassembled WGS sequence"/>
</dbReference>
<dbReference type="SMART" id="SM00530">
    <property type="entry name" value="HTH_XRE"/>
    <property type="match status" value="2"/>
</dbReference>
<protein>
    <recommendedName>
        <fullName evidence="2">HTH cro/C1-type domain-containing protein</fullName>
    </recommendedName>
</protein>
<evidence type="ECO:0000313" key="3">
    <source>
        <dbReference type="EMBL" id="OQP57914.1"/>
    </source>
</evidence>
<keyword evidence="1" id="KW-0238">DNA-binding</keyword>
<name>A0A1V9FHT0_9BACT</name>
<dbReference type="SUPFAM" id="SSF47413">
    <property type="entry name" value="lambda repressor-like DNA-binding domains"/>
    <property type="match status" value="2"/>
</dbReference>
<proteinExistence type="predicted"/>
<dbReference type="PANTHER" id="PTHR46558:SF4">
    <property type="entry name" value="DNA-BIDING PHAGE PROTEIN"/>
    <property type="match status" value="1"/>
</dbReference>
<dbReference type="InterPro" id="IPR010982">
    <property type="entry name" value="Lambda_DNA-bd_dom_sf"/>
</dbReference>
<dbReference type="STRING" id="550983.A4R26_23330"/>
<dbReference type="GO" id="GO:0003677">
    <property type="term" value="F:DNA binding"/>
    <property type="evidence" value="ECO:0007669"/>
    <property type="project" value="UniProtKB-KW"/>
</dbReference>
<keyword evidence="4" id="KW-1185">Reference proteome</keyword>
<dbReference type="AlphaFoldDB" id="A0A1V9FHT0"/>
<dbReference type="InterPro" id="IPR001387">
    <property type="entry name" value="Cro/C1-type_HTH"/>
</dbReference>
<dbReference type="CDD" id="cd00093">
    <property type="entry name" value="HTH_XRE"/>
    <property type="match status" value="2"/>
</dbReference>
<evidence type="ECO:0000256" key="1">
    <source>
        <dbReference type="ARBA" id="ARBA00023125"/>
    </source>
</evidence>
<dbReference type="EMBL" id="LWBP01000190">
    <property type="protein sequence ID" value="OQP57914.1"/>
    <property type="molecule type" value="Genomic_DNA"/>
</dbReference>
<evidence type="ECO:0000313" key="4">
    <source>
        <dbReference type="Proteomes" id="UP000192276"/>
    </source>
</evidence>
<dbReference type="PROSITE" id="PS50943">
    <property type="entry name" value="HTH_CROC1"/>
    <property type="match status" value="1"/>
</dbReference>